<evidence type="ECO:0000313" key="8">
    <source>
        <dbReference type="Proteomes" id="UP000613512"/>
    </source>
</evidence>
<evidence type="ECO:0000256" key="1">
    <source>
        <dbReference type="ARBA" id="ARBA00001933"/>
    </source>
</evidence>
<evidence type="ECO:0000256" key="5">
    <source>
        <dbReference type="PIRSR" id="PIRSR017617-1"/>
    </source>
</evidence>
<dbReference type="GO" id="GO:0006567">
    <property type="term" value="P:L-threonine catabolic process"/>
    <property type="evidence" value="ECO:0007669"/>
    <property type="project" value="TreeGrafter"/>
</dbReference>
<proteinExistence type="inferred from homology"/>
<reference evidence="7" key="2">
    <citation type="submission" date="2020-09" db="EMBL/GenBank/DDBJ databases">
        <authorList>
            <person name="Sun Q."/>
            <person name="Zhou Y."/>
        </authorList>
    </citation>
    <scope>NUCLEOTIDE SEQUENCE</scope>
    <source>
        <strain evidence="7">CGMCC 1.12408</strain>
    </source>
</reference>
<evidence type="ECO:0000313" key="7">
    <source>
        <dbReference type="EMBL" id="GGA72342.1"/>
    </source>
</evidence>
<keyword evidence="3" id="KW-0663">Pyridoxal phosphate</keyword>
<dbReference type="Gene3D" id="3.90.1150.10">
    <property type="entry name" value="Aspartate Aminotransferase, domain 1"/>
    <property type="match status" value="1"/>
</dbReference>
<comment type="similarity">
    <text evidence="2">Belongs to the threonine aldolase family.</text>
</comment>
<reference evidence="7" key="1">
    <citation type="journal article" date="2014" name="Int. J. Syst. Evol. Microbiol.">
        <title>Complete genome sequence of Corynebacterium casei LMG S-19264T (=DSM 44701T), isolated from a smear-ripened cheese.</title>
        <authorList>
            <consortium name="US DOE Joint Genome Institute (JGI-PGF)"/>
            <person name="Walter F."/>
            <person name="Albersmeier A."/>
            <person name="Kalinowski J."/>
            <person name="Ruckert C."/>
        </authorList>
    </citation>
    <scope>NUCLEOTIDE SEQUENCE</scope>
    <source>
        <strain evidence="7">CGMCC 1.12408</strain>
    </source>
</reference>
<dbReference type="AlphaFoldDB" id="A0A916RXL3"/>
<dbReference type="Gene3D" id="3.40.640.10">
    <property type="entry name" value="Type I PLP-dependent aspartate aminotransferase-like (Major domain)"/>
    <property type="match status" value="1"/>
</dbReference>
<dbReference type="Pfam" id="PF01212">
    <property type="entry name" value="Beta_elim_lyase"/>
    <property type="match status" value="1"/>
</dbReference>
<dbReference type="EMBL" id="BMEY01000006">
    <property type="protein sequence ID" value="GGA72342.1"/>
    <property type="molecule type" value="Genomic_DNA"/>
</dbReference>
<dbReference type="GO" id="GO:0008732">
    <property type="term" value="F:L-allo-threonine aldolase activity"/>
    <property type="evidence" value="ECO:0007669"/>
    <property type="project" value="TreeGrafter"/>
</dbReference>
<feature type="modified residue" description="N6-(pyridoxal phosphate)lysine" evidence="5">
    <location>
        <position position="199"/>
    </location>
</feature>
<dbReference type="InterPro" id="IPR023603">
    <property type="entry name" value="Low_specificity_L-TA-like"/>
</dbReference>
<organism evidence="7 8">
    <name type="scientific">Ornithinibacillus halotolerans</name>
    <dbReference type="NCBI Taxonomy" id="1274357"/>
    <lineage>
        <taxon>Bacteria</taxon>
        <taxon>Bacillati</taxon>
        <taxon>Bacillota</taxon>
        <taxon>Bacilli</taxon>
        <taxon>Bacillales</taxon>
        <taxon>Bacillaceae</taxon>
        <taxon>Ornithinibacillus</taxon>
    </lineage>
</organism>
<keyword evidence="4" id="KW-0456">Lyase</keyword>
<dbReference type="FunFam" id="3.40.640.10:FF:000030">
    <property type="entry name" value="Low-specificity L-threonine aldolase"/>
    <property type="match status" value="1"/>
</dbReference>
<gene>
    <name evidence="7" type="ORF">GCM10008025_15170</name>
</gene>
<dbReference type="PANTHER" id="PTHR48097">
    <property type="entry name" value="L-THREONINE ALDOLASE-RELATED"/>
    <property type="match status" value="1"/>
</dbReference>
<protein>
    <submittedName>
        <fullName evidence="7">Threonine aldolase</fullName>
    </submittedName>
</protein>
<dbReference type="InterPro" id="IPR015422">
    <property type="entry name" value="PyrdxlP-dep_Trfase_small"/>
</dbReference>
<dbReference type="NCBIfam" id="NF041359">
    <property type="entry name" value="GntG_guanitoxin"/>
    <property type="match status" value="1"/>
</dbReference>
<name>A0A916RXL3_9BACI</name>
<dbReference type="InterPro" id="IPR015421">
    <property type="entry name" value="PyrdxlP-dep_Trfase_major"/>
</dbReference>
<keyword evidence="8" id="KW-1185">Reference proteome</keyword>
<dbReference type="RefSeq" id="WP_188384068.1">
    <property type="nucleotide sequence ID" value="NZ_BMEY01000006.1"/>
</dbReference>
<dbReference type="GO" id="GO:0006545">
    <property type="term" value="P:glycine biosynthetic process"/>
    <property type="evidence" value="ECO:0007669"/>
    <property type="project" value="TreeGrafter"/>
</dbReference>
<dbReference type="SUPFAM" id="SSF53383">
    <property type="entry name" value="PLP-dependent transferases"/>
    <property type="match status" value="1"/>
</dbReference>
<comment type="caution">
    <text evidence="7">The sequence shown here is derived from an EMBL/GenBank/DDBJ whole genome shotgun (WGS) entry which is preliminary data.</text>
</comment>
<dbReference type="PANTHER" id="PTHR48097:SF9">
    <property type="entry name" value="L-THREONINE ALDOLASE"/>
    <property type="match status" value="1"/>
</dbReference>
<dbReference type="InterPro" id="IPR015424">
    <property type="entry name" value="PyrdxlP-dep_Trfase"/>
</dbReference>
<dbReference type="CDD" id="cd06502">
    <property type="entry name" value="TA_like"/>
    <property type="match status" value="1"/>
</dbReference>
<evidence type="ECO:0000259" key="6">
    <source>
        <dbReference type="Pfam" id="PF01212"/>
    </source>
</evidence>
<dbReference type="Proteomes" id="UP000613512">
    <property type="component" value="Unassembled WGS sequence"/>
</dbReference>
<accession>A0A916RXL3</accession>
<dbReference type="FunFam" id="3.90.1150.10:FF:000041">
    <property type="entry name" value="Low-specificity L-threonine aldolase"/>
    <property type="match status" value="1"/>
</dbReference>
<dbReference type="GO" id="GO:0005829">
    <property type="term" value="C:cytosol"/>
    <property type="evidence" value="ECO:0007669"/>
    <property type="project" value="TreeGrafter"/>
</dbReference>
<evidence type="ECO:0000256" key="4">
    <source>
        <dbReference type="ARBA" id="ARBA00023239"/>
    </source>
</evidence>
<evidence type="ECO:0000256" key="2">
    <source>
        <dbReference type="ARBA" id="ARBA00006966"/>
    </source>
</evidence>
<feature type="domain" description="Aromatic amino acid beta-eliminating lyase/threonine aldolase" evidence="6">
    <location>
        <begin position="3"/>
        <end position="287"/>
    </location>
</feature>
<sequence>MIDLRSDTVTKPTEAMRKAAYTAEVGDDVYEEDPTVNRLEERAAELLGKEKALFVTSGTQGNQIAALTHCRPGDEVILEANSHIYVYEVAGFSALANVQSRPIIGNRGAMDPEDVKHAIRSENIHFPTTSLICMENTHNLAGGAILPIENMQAIYKVAKDNNMNVHLDGARLFNASVASGISVKEYAKHADSVQFCLSKGLGAPVGSIIAGTEEFINKARKWRKMLGGGLRQVGIIAGPGLVALEENVDRLIEDHVNAKILADGLANIDGIIVENQVETNIIIVNVKNTGHTPESFVTALKEQGILAGVFGKETVRFVTHYDVSREDIDKTLAVIEGTVPM</sequence>
<dbReference type="NCBIfam" id="NF007825">
    <property type="entry name" value="PRK10534.1"/>
    <property type="match status" value="1"/>
</dbReference>
<evidence type="ECO:0000256" key="3">
    <source>
        <dbReference type="ARBA" id="ARBA00022898"/>
    </source>
</evidence>
<dbReference type="InterPro" id="IPR001597">
    <property type="entry name" value="ArAA_b-elim_lyase/Thr_aldolase"/>
</dbReference>
<comment type="cofactor">
    <cofactor evidence="1">
        <name>pyridoxal 5'-phosphate</name>
        <dbReference type="ChEBI" id="CHEBI:597326"/>
    </cofactor>
</comment>
<dbReference type="PIRSF" id="PIRSF017617">
    <property type="entry name" value="Thr_aldolase"/>
    <property type="match status" value="1"/>
</dbReference>